<feature type="transmembrane region" description="Helical" evidence="9">
    <location>
        <begin position="6"/>
        <end position="28"/>
    </location>
</feature>
<dbReference type="InterPro" id="IPR051676">
    <property type="entry name" value="UPF0053_domain"/>
</dbReference>
<reference evidence="12 13" key="1">
    <citation type="submission" date="2019-06" db="EMBL/GenBank/DDBJ databases">
        <title>Draft genome sequence of Miniimonas arenae KCTC 19750T isolated from sea sand.</title>
        <authorList>
            <person name="Park S.-J."/>
        </authorList>
    </citation>
    <scope>NUCLEOTIDE SEQUENCE [LARGE SCALE GENOMIC DNA]</scope>
    <source>
        <strain evidence="12 13">KCTC 19750</strain>
    </source>
</reference>
<dbReference type="CDD" id="cd04590">
    <property type="entry name" value="CBS_pair_CorC_HlyC_assoc"/>
    <property type="match status" value="1"/>
</dbReference>
<dbReference type="GO" id="GO:0005886">
    <property type="term" value="C:plasma membrane"/>
    <property type="evidence" value="ECO:0007669"/>
    <property type="project" value="UniProtKB-SubCell"/>
</dbReference>
<protein>
    <submittedName>
        <fullName evidence="12">HlyC/CorC family transporter</fullName>
    </submittedName>
</protein>
<dbReference type="RefSeq" id="WP_108717703.1">
    <property type="nucleotide sequence ID" value="NZ_VENP01000021.1"/>
</dbReference>
<keyword evidence="6 8" id="KW-0472">Membrane</keyword>
<accession>A0A5C5BEA5</accession>
<dbReference type="PROSITE" id="PS51371">
    <property type="entry name" value="CBS"/>
    <property type="match status" value="1"/>
</dbReference>
<dbReference type="Pfam" id="PF01595">
    <property type="entry name" value="CNNM"/>
    <property type="match status" value="1"/>
</dbReference>
<gene>
    <name evidence="12" type="ORF">FH969_07200</name>
</gene>
<dbReference type="Proteomes" id="UP000313849">
    <property type="component" value="Unassembled WGS sequence"/>
</dbReference>
<feature type="transmembrane region" description="Helical" evidence="9">
    <location>
        <begin position="139"/>
        <end position="157"/>
    </location>
</feature>
<feature type="transmembrane region" description="Helical" evidence="9">
    <location>
        <begin position="98"/>
        <end position="119"/>
    </location>
</feature>
<keyword evidence="2" id="KW-1003">Cell membrane</keyword>
<keyword evidence="7" id="KW-0129">CBS domain</keyword>
<feature type="transmembrane region" description="Helical" evidence="9">
    <location>
        <begin position="56"/>
        <end position="78"/>
    </location>
</feature>
<dbReference type="SUPFAM" id="SSF54631">
    <property type="entry name" value="CBS-domain pair"/>
    <property type="match status" value="1"/>
</dbReference>
<dbReference type="PANTHER" id="PTHR43099:SF5">
    <property type="entry name" value="HLYC_CORC FAMILY TRANSPORTER"/>
    <property type="match status" value="1"/>
</dbReference>
<dbReference type="OrthoDB" id="110231at2"/>
<dbReference type="Gene3D" id="3.10.580.10">
    <property type="entry name" value="CBS-domain"/>
    <property type="match status" value="1"/>
</dbReference>
<dbReference type="AlphaFoldDB" id="A0A5C5BEA5"/>
<dbReference type="Pfam" id="PF00571">
    <property type="entry name" value="CBS"/>
    <property type="match status" value="2"/>
</dbReference>
<keyword evidence="4" id="KW-0677">Repeat</keyword>
<dbReference type="InterPro" id="IPR002550">
    <property type="entry name" value="CNNM"/>
</dbReference>
<evidence type="ECO:0000259" key="11">
    <source>
        <dbReference type="PROSITE" id="PS51846"/>
    </source>
</evidence>
<feature type="domain" description="CNNM transmembrane" evidence="11">
    <location>
        <begin position="1"/>
        <end position="202"/>
    </location>
</feature>
<name>A0A5C5BEA5_9MICO</name>
<evidence type="ECO:0000256" key="3">
    <source>
        <dbReference type="ARBA" id="ARBA00022692"/>
    </source>
</evidence>
<keyword evidence="13" id="KW-1185">Reference proteome</keyword>
<sequence>MSDVAGLGLTALLLVLNAFFVGAEFALISARRTKIEPRAAEGNPVARITLYAMEHVSLMMAGAQLGITICSLALGSISEPAIAHLIEAPMHAIGVPDAWQHPIALVIALSLVTYLHVVFGEMVPKNIALAGPDRMAMGLAPFLVVIVWLLYPVLWLLNGIANITLRMLRVTPKDEVTSAFTRDEVAELVEESHEGGLIELNDEKLLLGALQFTERDISSVVLPLSRVRTLRPDVTPAGAEAASVQGFSRFPLADADGRLVGYLHIKDIIGVSEQERWVPIDPALVRPLPRVSASDSLRAVMQSMQRTSSHLAAVHEGDGDRPIGVVTLEDVLEELVGEIRDDSRRMAGRG</sequence>
<keyword evidence="3 8" id="KW-0812">Transmembrane</keyword>
<evidence type="ECO:0000313" key="13">
    <source>
        <dbReference type="Proteomes" id="UP000313849"/>
    </source>
</evidence>
<comment type="caution">
    <text evidence="12">The sequence shown here is derived from an EMBL/GenBank/DDBJ whole genome shotgun (WGS) entry which is preliminary data.</text>
</comment>
<keyword evidence="5 8" id="KW-1133">Transmembrane helix</keyword>
<dbReference type="EMBL" id="VENP01000021">
    <property type="protein sequence ID" value="TNU74806.1"/>
    <property type="molecule type" value="Genomic_DNA"/>
</dbReference>
<evidence type="ECO:0000256" key="8">
    <source>
        <dbReference type="PROSITE-ProRule" id="PRU01193"/>
    </source>
</evidence>
<dbReference type="InterPro" id="IPR046342">
    <property type="entry name" value="CBS_dom_sf"/>
</dbReference>
<evidence type="ECO:0000256" key="5">
    <source>
        <dbReference type="ARBA" id="ARBA00022989"/>
    </source>
</evidence>
<organism evidence="12 13">
    <name type="scientific">Miniimonas arenae</name>
    <dbReference type="NCBI Taxonomy" id="676201"/>
    <lineage>
        <taxon>Bacteria</taxon>
        <taxon>Bacillati</taxon>
        <taxon>Actinomycetota</taxon>
        <taxon>Actinomycetes</taxon>
        <taxon>Micrococcales</taxon>
        <taxon>Beutenbergiaceae</taxon>
        <taxon>Miniimonas</taxon>
    </lineage>
</organism>
<evidence type="ECO:0000313" key="12">
    <source>
        <dbReference type="EMBL" id="TNU74806.1"/>
    </source>
</evidence>
<dbReference type="PANTHER" id="PTHR43099">
    <property type="entry name" value="UPF0053 PROTEIN YRKA"/>
    <property type="match status" value="1"/>
</dbReference>
<evidence type="ECO:0000256" key="4">
    <source>
        <dbReference type="ARBA" id="ARBA00022737"/>
    </source>
</evidence>
<comment type="subcellular location">
    <subcellularLocation>
        <location evidence="1">Cell membrane</location>
        <topology evidence="1">Multi-pass membrane protein</topology>
    </subcellularLocation>
</comment>
<dbReference type="SMART" id="SM00116">
    <property type="entry name" value="CBS"/>
    <property type="match status" value="2"/>
</dbReference>
<evidence type="ECO:0000256" key="6">
    <source>
        <dbReference type="ARBA" id="ARBA00023136"/>
    </source>
</evidence>
<evidence type="ECO:0000259" key="10">
    <source>
        <dbReference type="PROSITE" id="PS51371"/>
    </source>
</evidence>
<dbReference type="InterPro" id="IPR000644">
    <property type="entry name" value="CBS_dom"/>
</dbReference>
<feature type="domain" description="CBS" evidence="10">
    <location>
        <begin position="284"/>
        <end position="343"/>
    </location>
</feature>
<proteinExistence type="predicted"/>
<dbReference type="InterPro" id="IPR044751">
    <property type="entry name" value="Ion_transp-like_CBS"/>
</dbReference>
<evidence type="ECO:0000256" key="9">
    <source>
        <dbReference type="SAM" id="Phobius"/>
    </source>
</evidence>
<dbReference type="PROSITE" id="PS51846">
    <property type="entry name" value="CNNM"/>
    <property type="match status" value="1"/>
</dbReference>
<evidence type="ECO:0000256" key="7">
    <source>
        <dbReference type="PROSITE-ProRule" id="PRU00703"/>
    </source>
</evidence>
<evidence type="ECO:0000256" key="2">
    <source>
        <dbReference type="ARBA" id="ARBA00022475"/>
    </source>
</evidence>
<evidence type="ECO:0000256" key="1">
    <source>
        <dbReference type="ARBA" id="ARBA00004651"/>
    </source>
</evidence>